<protein>
    <submittedName>
        <fullName evidence="2">Uncharacterized protein</fullName>
    </submittedName>
</protein>
<dbReference type="EMBL" id="VIRM01000081">
    <property type="protein sequence ID" value="TQS10800.1"/>
    <property type="molecule type" value="Genomic_DNA"/>
</dbReference>
<proteinExistence type="predicted"/>
<dbReference type="Proteomes" id="UP000316541">
    <property type="component" value="Unassembled WGS sequence"/>
</dbReference>
<feature type="transmembrane region" description="Helical" evidence="1">
    <location>
        <begin position="33"/>
        <end position="51"/>
    </location>
</feature>
<evidence type="ECO:0000313" key="2">
    <source>
        <dbReference type="EMBL" id="TQS10800.1"/>
    </source>
</evidence>
<keyword evidence="1" id="KW-0812">Transmembrane</keyword>
<sequence>MSLWLSWIVILMAWGWAIVWSTKTAFAYLAGRAYGRCVVTTVVMLIVWAGVRLTDWNALYVDGVFWLHRDTFAALANAYESGRPMTVPSWMQHLSVNGKVERQGNALYLPVFIDQWRGETGAGIAYLPNGSQMVVETAAGDVGYPVRDLGNGWWWVE</sequence>
<keyword evidence="1" id="KW-1133">Transmembrane helix</keyword>
<gene>
    <name evidence="2" type="ORF">FLX08_37950</name>
</gene>
<accession>A0A544Y205</accession>
<keyword evidence="1" id="KW-0472">Membrane</keyword>
<name>A0A544Y205_9ACTN</name>
<dbReference type="RefSeq" id="WP_142625090.1">
    <property type="nucleotide sequence ID" value="NZ_VIRM01000081.1"/>
</dbReference>
<organism evidence="2 3">
    <name type="scientific">Microbispora hainanensis</name>
    <dbReference type="NCBI Taxonomy" id="568844"/>
    <lineage>
        <taxon>Bacteria</taxon>
        <taxon>Bacillati</taxon>
        <taxon>Actinomycetota</taxon>
        <taxon>Actinomycetes</taxon>
        <taxon>Streptosporangiales</taxon>
        <taxon>Streptosporangiaceae</taxon>
        <taxon>Microbispora</taxon>
    </lineage>
</organism>
<dbReference type="AlphaFoldDB" id="A0A544Y205"/>
<evidence type="ECO:0000256" key="1">
    <source>
        <dbReference type="SAM" id="Phobius"/>
    </source>
</evidence>
<comment type="caution">
    <text evidence="2">The sequence shown here is derived from an EMBL/GenBank/DDBJ whole genome shotgun (WGS) entry which is preliminary data.</text>
</comment>
<evidence type="ECO:0000313" key="3">
    <source>
        <dbReference type="Proteomes" id="UP000316541"/>
    </source>
</evidence>
<reference evidence="2 3" key="1">
    <citation type="submission" date="2019-07" db="EMBL/GenBank/DDBJ databases">
        <title>Microbispora hainanensis DSM 45428.</title>
        <authorList>
            <person name="Thawai C."/>
        </authorList>
    </citation>
    <scope>NUCLEOTIDE SEQUENCE [LARGE SCALE GENOMIC DNA]</scope>
    <source>
        <strain evidence="2 3">DSM 45428</strain>
    </source>
</reference>